<dbReference type="PANTHER" id="PTHR43135">
    <property type="entry name" value="ALPHA-D-RIBOSE 1-METHYLPHOSPHONATE 5-TRIPHOSPHATE DIPHOSPHATASE"/>
    <property type="match status" value="1"/>
</dbReference>
<dbReference type="SUPFAM" id="SSF51556">
    <property type="entry name" value="Metallo-dependent hydrolases"/>
    <property type="match status" value="1"/>
</dbReference>
<keyword evidence="4" id="KW-1185">Reference proteome</keyword>
<evidence type="ECO:0000256" key="1">
    <source>
        <dbReference type="SAM" id="SignalP"/>
    </source>
</evidence>
<feature type="signal peptide" evidence="1">
    <location>
        <begin position="1"/>
        <end position="21"/>
    </location>
</feature>
<dbReference type="InterPro" id="IPR006680">
    <property type="entry name" value="Amidohydro-rel"/>
</dbReference>
<accession>A0ABU1MNG4</accession>
<dbReference type="Pfam" id="PF07676">
    <property type="entry name" value="PD40"/>
    <property type="match status" value="2"/>
</dbReference>
<dbReference type="SUPFAM" id="SSF69304">
    <property type="entry name" value="Tricorn protease N-terminal domain"/>
    <property type="match status" value="1"/>
</dbReference>
<evidence type="ECO:0000259" key="2">
    <source>
        <dbReference type="Pfam" id="PF01979"/>
    </source>
</evidence>
<dbReference type="PANTHER" id="PTHR43135:SF3">
    <property type="entry name" value="ALPHA-D-RIBOSE 1-METHYLPHOSPHONATE 5-TRIPHOSPHATE DIPHOSPHATASE"/>
    <property type="match status" value="1"/>
</dbReference>
<keyword evidence="1" id="KW-0732">Signal</keyword>
<dbReference type="Pfam" id="PF01979">
    <property type="entry name" value="Amidohydro_1"/>
    <property type="match status" value="1"/>
</dbReference>
<dbReference type="EMBL" id="JAVDRD010000006">
    <property type="protein sequence ID" value="MDR6511874.1"/>
    <property type="molecule type" value="Genomic_DNA"/>
</dbReference>
<feature type="domain" description="Amidohydrolase-related" evidence="2">
    <location>
        <begin position="694"/>
        <end position="1020"/>
    </location>
</feature>
<dbReference type="Gene3D" id="2.120.10.30">
    <property type="entry name" value="TolB, C-terminal domain"/>
    <property type="match status" value="3"/>
</dbReference>
<evidence type="ECO:0000313" key="4">
    <source>
        <dbReference type="Proteomes" id="UP001184150"/>
    </source>
</evidence>
<dbReference type="InterPro" id="IPR011042">
    <property type="entry name" value="6-blade_b-propeller_TolB-like"/>
</dbReference>
<dbReference type="Gene3D" id="2.30.40.10">
    <property type="entry name" value="Urease, subunit C, domain 1"/>
    <property type="match status" value="2"/>
</dbReference>
<dbReference type="SUPFAM" id="SSF82171">
    <property type="entry name" value="DPP6 N-terminal domain-like"/>
    <property type="match status" value="1"/>
</dbReference>
<dbReference type="SUPFAM" id="SSF51338">
    <property type="entry name" value="Composite domain of metallo-dependent hydrolases"/>
    <property type="match status" value="1"/>
</dbReference>
<gene>
    <name evidence="3" type="ORF">J2792_002750</name>
</gene>
<dbReference type="Proteomes" id="UP001184150">
    <property type="component" value="Unassembled WGS sequence"/>
</dbReference>
<proteinExistence type="predicted"/>
<dbReference type="RefSeq" id="WP_309805602.1">
    <property type="nucleotide sequence ID" value="NZ_JAVDRD010000006.1"/>
</dbReference>
<dbReference type="InterPro" id="IPR032466">
    <property type="entry name" value="Metal_Hydrolase"/>
</dbReference>
<dbReference type="InterPro" id="IPR051781">
    <property type="entry name" value="Metallo-dep_Hydrolase"/>
</dbReference>
<protein>
    <submittedName>
        <fullName evidence="3">Tol biopolymer transport system component</fullName>
    </submittedName>
</protein>
<evidence type="ECO:0000313" key="3">
    <source>
        <dbReference type="EMBL" id="MDR6511874.1"/>
    </source>
</evidence>
<dbReference type="InterPro" id="IPR011659">
    <property type="entry name" value="WD40"/>
</dbReference>
<name>A0ABU1MNG4_9SPHN</name>
<reference evidence="3 4" key="1">
    <citation type="submission" date="2023-07" db="EMBL/GenBank/DDBJ databases">
        <title>Sorghum-associated microbial communities from plants grown in Nebraska, USA.</title>
        <authorList>
            <person name="Schachtman D."/>
        </authorList>
    </citation>
    <scope>NUCLEOTIDE SEQUENCE [LARGE SCALE GENOMIC DNA]</scope>
    <source>
        <strain evidence="3 4">DS1027</strain>
    </source>
</reference>
<sequence length="1045" mass="111666">MRQAAPVLSLVLALAAGAAHAEPPRHLAYQAHEATWAQPALSPDGAWLWFDILGDIYRMPAGGGTAQAVLTGTPFERNPVPSPDGQWIAFISDRSGVTNLWVARSDGGGARQLTHETSLVLMTSPAWAPDGRSVYVSRAVHAVLAFELWRVPLDGGAAHVLVKAQPSGNEGWDERINALGAAPSPDGKAVWYATKRGHTWTEKDPPTWSIVRQDLATSAVETVVPGGMRPVLSPDGQLLAYAARRDGTTPATSETGLRLRNLATGEDRWIAWPIDHDGQEGGYYYDLTPGYRFTPDGRALILAKGGGFVRIDLASGAQTPIPFTAPVDLALAPQSRVRQRVEDGPTVRSHLAEGAALSPDGKAIAFTALGTLYLADRAGGAPRALFAGNAFQPAWSPDGQTLAFVRWSAETGGGVWTIPAQGGTPHALGPQGAYWTEPRWSRDGSGVVALRAAQFDRLHAPNELDPAWPVDVVALGRDGSAPRVIAHGAGLKQLQQTDDSSWWVNSGGALARVEADGTLRPRARIVARAAGQYVKEPRPVDELRISPDGHWLAALTAFELHVLPLPATDQPVNLADATAAQRQITRIGADTMRWDGDGLSWTTGPFWRHAAPAALTAADPESTATPRDLSVQVPRALPAVPQVLRGATVLTMDHGAVIADADVVIMGDRIAAIGPRGTVPVPAGAQVRDLAGKFIIPGLIDAHAHFFPIPRTIHDGTHWEFPALLAYGVTSVLEVQPFTPDIFAYADRMDAGLSTGPRLFSTGPGVFVNSAITSQGVAQDVLTRYRDAYRTRNIKSYMIGDRAARQDMANAARKLGMMPTTEGAADYVLELTHAIDGFSGNEHNLPITPIHDDVVRLFVASQIAYTPTITVLYGGAPLLFDEIENHAPQDDARLTRFTPPFALAARLRDRHWTAAPWQTWQRFARDAVRLRHAGGLVGVGSHGEMQGIGVHWEMGAFVAGGATPLEALEMATIDNARIIGRPDDLGSITPGKLADLVVLDADPRTDIANARAIALVMRGGIAFDGRTLARDGQAAVAPWWQDTAP</sequence>
<feature type="chain" id="PRO_5046274091" evidence="1">
    <location>
        <begin position="22"/>
        <end position="1045"/>
    </location>
</feature>
<dbReference type="InterPro" id="IPR011059">
    <property type="entry name" value="Metal-dep_hydrolase_composite"/>
</dbReference>
<organism evidence="3 4">
    <name type="scientific">Novosphingobium capsulatum</name>
    <dbReference type="NCBI Taxonomy" id="13688"/>
    <lineage>
        <taxon>Bacteria</taxon>
        <taxon>Pseudomonadati</taxon>
        <taxon>Pseudomonadota</taxon>
        <taxon>Alphaproteobacteria</taxon>
        <taxon>Sphingomonadales</taxon>
        <taxon>Sphingomonadaceae</taxon>
        <taxon>Novosphingobium</taxon>
    </lineage>
</organism>
<comment type="caution">
    <text evidence="3">The sequence shown here is derived from an EMBL/GenBank/DDBJ whole genome shotgun (WGS) entry which is preliminary data.</text>
</comment>
<dbReference type="Pfam" id="PF26549">
    <property type="entry name" value="Tricorn_N"/>
    <property type="match status" value="1"/>
</dbReference>